<dbReference type="RefSeq" id="WP_055153132.1">
    <property type="nucleotide sequence ID" value="NZ_CYZU01000019.1"/>
</dbReference>
<gene>
    <name evidence="2" type="ORF">ERS852491_02255</name>
</gene>
<protein>
    <submittedName>
        <fullName evidence="2">Uncharacterized protein conserved in bacteria</fullName>
    </submittedName>
</protein>
<name>A0A174FAV1_9FIRM</name>
<dbReference type="OrthoDB" id="344900at2"/>
<dbReference type="Gene3D" id="3.90.1480.10">
    <property type="entry name" value="Alpha-2,3-sialyltransferase"/>
    <property type="match status" value="1"/>
</dbReference>
<feature type="domain" description="6-hydroxymethylpterin diphosphokinase MptE-like" evidence="1">
    <location>
        <begin position="35"/>
        <end position="196"/>
    </location>
</feature>
<dbReference type="EMBL" id="CYZU01000019">
    <property type="protein sequence ID" value="CUO45460.1"/>
    <property type="molecule type" value="Genomic_DNA"/>
</dbReference>
<dbReference type="AlphaFoldDB" id="A0A174FAV1"/>
<sequence>MILKVKTRKNILKIPFAREVSNYIVNVGNELFYSKLNSTRQFDKKIRSIKGTKTGKRCFIVGSGPSLTLNQLEAIKCEDCFGANRIYKMFEKTVWRPKYYVIQDKYDSTKGIYEKLDVENLFISDFYWKEHGMSNPNAICYHIKRALKQTRNLPFSEDCSTFVQAASTVTFTMIQLACYMGYSEIYLIGMDHTYANVTNDKGVIIQKNNVKSHAFEDEKPNEVVANIAYMEQAYRTAKNYCESHDIKIYNATLGGALEIFERVDFWKLI</sequence>
<proteinExistence type="predicted"/>
<evidence type="ECO:0000313" key="3">
    <source>
        <dbReference type="Proteomes" id="UP000095544"/>
    </source>
</evidence>
<dbReference type="STRING" id="39482.ERS852491_02255"/>
<evidence type="ECO:0000313" key="2">
    <source>
        <dbReference type="EMBL" id="CUO45460.1"/>
    </source>
</evidence>
<dbReference type="Proteomes" id="UP000095544">
    <property type="component" value="Unassembled WGS sequence"/>
</dbReference>
<dbReference type="Pfam" id="PF01973">
    <property type="entry name" value="MptE-like"/>
    <property type="match status" value="1"/>
</dbReference>
<dbReference type="InterPro" id="IPR002826">
    <property type="entry name" value="MptE-like"/>
</dbReference>
<organism evidence="2 3">
    <name type="scientific">Faecalicatena contorta</name>
    <dbReference type="NCBI Taxonomy" id="39482"/>
    <lineage>
        <taxon>Bacteria</taxon>
        <taxon>Bacillati</taxon>
        <taxon>Bacillota</taxon>
        <taxon>Clostridia</taxon>
        <taxon>Lachnospirales</taxon>
        <taxon>Lachnospiraceae</taxon>
        <taxon>Faecalicatena</taxon>
    </lineage>
</organism>
<reference evidence="2 3" key="1">
    <citation type="submission" date="2015-09" db="EMBL/GenBank/DDBJ databases">
        <authorList>
            <consortium name="Pathogen Informatics"/>
        </authorList>
    </citation>
    <scope>NUCLEOTIDE SEQUENCE [LARGE SCALE GENOMIC DNA]</scope>
    <source>
        <strain evidence="2 3">2789STDY5834876</strain>
    </source>
</reference>
<accession>A0A174FAV1</accession>
<evidence type="ECO:0000259" key="1">
    <source>
        <dbReference type="Pfam" id="PF01973"/>
    </source>
</evidence>